<dbReference type="EMBL" id="BOMH01000022">
    <property type="protein sequence ID" value="GID65224.1"/>
    <property type="molecule type" value="Genomic_DNA"/>
</dbReference>
<dbReference type="NCBIfam" id="TIGR03619">
    <property type="entry name" value="F420_Rv2161c"/>
    <property type="match status" value="1"/>
</dbReference>
<keyword evidence="2" id="KW-0288">FMN</keyword>
<evidence type="ECO:0000256" key="3">
    <source>
        <dbReference type="ARBA" id="ARBA00023002"/>
    </source>
</evidence>
<dbReference type="PANTHER" id="PTHR42847:SF4">
    <property type="entry name" value="ALKANESULFONATE MONOOXYGENASE-RELATED"/>
    <property type="match status" value="1"/>
</dbReference>
<name>A0A919M7A8_9ACTN</name>
<proteinExistence type="predicted"/>
<sequence>MQFGLALPQLGPAGDPAGVARFARTTEALGYDSLWVGDRLLTPVDPSDLYPAEPKPYPPEFTSAADPLIIWAAAAAATSRVRLGSSTLNATWYNGPLLARALTTIDVLSGGRLDVGLGTSWMRDEYTAANVDWNSRAQRLDETIDLLRAWWTQNPVEYHGTFFDVPRSVVDLRPAQAGGPPILLGGLSEPAMRRVGRRADGYLALDGLPEQYQLHLWDVARRAAEEAGRDAQALTRVMRMNPYDNDPEAMAASVSAMEKAGYDTTFVDLTYCTRTVDESLEVAEKLMARLANR</sequence>
<dbReference type="AlphaFoldDB" id="A0A919M7A8"/>
<dbReference type="SUPFAM" id="SSF51679">
    <property type="entry name" value="Bacterial luciferase-like"/>
    <property type="match status" value="1"/>
</dbReference>
<keyword evidence="1" id="KW-0285">Flavoprotein</keyword>
<evidence type="ECO:0000313" key="6">
    <source>
        <dbReference type="EMBL" id="GID65224.1"/>
    </source>
</evidence>
<dbReference type="Pfam" id="PF00296">
    <property type="entry name" value="Bac_luciferase"/>
    <property type="match status" value="1"/>
</dbReference>
<evidence type="ECO:0000259" key="5">
    <source>
        <dbReference type="Pfam" id="PF00296"/>
    </source>
</evidence>
<keyword evidence="4" id="KW-0503">Monooxygenase</keyword>
<dbReference type="Gene3D" id="3.20.20.30">
    <property type="entry name" value="Luciferase-like domain"/>
    <property type="match status" value="1"/>
</dbReference>
<evidence type="ECO:0000256" key="2">
    <source>
        <dbReference type="ARBA" id="ARBA00022643"/>
    </source>
</evidence>
<dbReference type="Proteomes" id="UP000619479">
    <property type="component" value="Unassembled WGS sequence"/>
</dbReference>
<dbReference type="GO" id="GO:0008726">
    <property type="term" value="F:alkanesulfonate monooxygenase activity"/>
    <property type="evidence" value="ECO:0007669"/>
    <property type="project" value="TreeGrafter"/>
</dbReference>
<evidence type="ECO:0000313" key="7">
    <source>
        <dbReference type="Proteomes" id="UP000619479"/>
    </source>
</evidence>
<keyword evidence="7" id="KW-1185">Reference proteome</keyword>
<accession>A0A919M7A8</accession>
<protein>
    <submittedName>
        <fullName evidence="6">LLM class F420-dependent oxidoreductase</fullName>
    </submittedName>
</protein>
<dbReference type="InterPro" id="IPR019921">
    <property type="entry name" value="Lucif-like_OxRdtase_Rv2161c"/>
</dbReference>
<evidence type="ECO:0000256" key="1">
    <source>
        <dbReference type="ARBA" id="ARBA00022630"/>
    </source>
</evidence>
<dbReference type="PANTHER" id="PTHR42847">
    <property type="entry name" value="ALKANESULFONATE MONOOXYGENASE"/>
    <property type="match status" value="1"/>
</dbReference>
<comment type="caution">
    <text evidence="6">The sequence shown here is derived from an EMBL/GenBank/DDBJ whole genome shotgun (WGS) entry which is preliminary data.</text>
</comment>
<dbReference type="InterPro" id="IPR050172">
    <property type="entry name" value="SsuD_RutA_monooxygenase"/>
</dbReference>
<dbReference type="RefSeq" id="WP_203741150.1">
    <property type="nucleotide sequence ID" value="NZ_BAAAUC010000018.1"/>
</dbReference>
<organism evidence="6 7">
    <name type="scientific">Actinoplanes cyaneus</name>
    <dbReference type="NCBI Taxonomy" id="52696"/>
    <lineage>
        <taxon>Bacteria</taxon>
        <taxon>Bacillati</taxon>
        <taxon>Actinomycetota</taxon>
        <taxon>Actinomycetes</taxon>
        <taxon>Micromonosporales</taxon>
        <taxon>Micromonosporaceae</taxon>
        <taxon>Actinoplanes</taxon>
    </lineage>
</organism>
<reference evidence="6" key="1">
    <citation type="submission" date="2021-01" db="EMBL/GenBank/DDBJ databases">
        <title>Whole genome shotgun sequence of Actinoplanes cyaneus NBRC 14990.</title>
        <authorList>
            <person name="Komaki H."/>
            <person name="Tamura T."/>
        </authorList>
    </citation>
    <scope>NUCLEOTIDE SEQUENCE</scope>
    <source>
        <strain evidence="6">NBRC 14990</strain>
    </source>
</reference>
<gene>
    <name evidence="6" type="ORF">Acy02nite_31050</name>
</gene>
<dbReference type="InterPro" id="IPR011251">
    <property type="entry name" value="Luciferase-like_dom"/>
</dbReference>
<evidence type="ECO:0000256" key="4">
    <source>
        <dbReference type="ARBA" id="ARBA00023033"/>
    </source>
</evidence>
<keyword evidence="3" id="KW-0560">Oxidoreductase</keyword>
<feature type="domain" description="Luciferase-like" evidence="5">
    <location>
        <begin position="11"/>
        <end position="255"/>
    </location>
</feature>
<dbReference type="InterPro" id="IPR036661">
    <property type="entry name" value="Luciferase-like_sf"/>
</dbReference>
<dbReference type="GO" id="GO:0046306">
    <property type="term" value="P:alkanesulfonate catabolic process"/>
    <property type="evidence" value="ECO:0007669"/>
    <property type="project" value="TreeGrafter"/>
</dbReference>